<keyword evidence="7 8" id="KW-0472">Membrane</keyword>
<dbReference type="PANTHER" id="PTHR21230:SF26">
    <property type="entry name" value="VESICLE TRANSPORT THROUGH INTERACTION WITH T-SNARES HOMOLOG 1A"/>
    <property type="match status" value="1"/>
</dbReference>
<evidence type="ECO:0000256" key="2">
    <source>
        <dbReference type="ARBA" id="ARBA00022448"/>
    </source>
</evidence>
<evidence type="ECO:0000256" key="8">
    <source>
        <dbReference type="SAM" id="Phobius"/>
    </source>
</evidence>
<evidence type="ECO:0000256" key="1">
    <source>
        <dbReference type="ARBA" id="ARBA00004211"/>
    </source>
</evidence>
<dbReference type="GeneID" id="94290981"/>
<gene>
    <name evidence="9" type="ORF">JKF63_04933</name>
</gene>
<dbReference type="Gene3D" id="1.20.5.110">
    <property type="match status" value="1"/>
</dbReference>
<dbReference type="GO" id="GO:0031902">
    <property type="term" value="C:late endosome membrane"/>
    <property type="evidence" value="ECO:0007669"/>
    <property type="project" value="TreeGrafter"/>
</dbReference>
<dbReference type="GO" id="GO:0000149">
    <property type="term" value="F:SNARE binding"/>
    <property type="evidence" value="ECO:0007669"/>
    <property type="project" value="TreeGrafter"/>
</dbReference>
<dbReference type="OrthoDB" id="430637at2759"/>
<keyword evidence="10" id="KW-1185">Reference proteome</keyword>
<evidence type="ECO:0000256" key="4">
    <source>
        <dbReference type="ARBA" id="ARBA00022927"/>
    </source>
</evidence>
<organism evidence="9 10">
    <name type="scientific">Porcisia hertigi</name>
    <dbReference type="NCBI Taxonomy" id="2761500"/>
    <lineage>
        <taxon>Eukaryota</taxon>
        <taxon>Discoba</taxon>
        <taxon>Euglenozoa</taxon>
        <taxon>Kinetoplastea</taxon>
        <taxon>Metakinetoplastina</taxon>
        <taxon>Trypanosomatida</taxon>
        <taxon>Trypanosomatidae</taxon>
        <taxon>Leishmaniinae</taxon>
        <taxon>Porcisia</taxon>
    </lineage>
</organism>
<dbReference type="KEGG" id="phet:94290981"/>
<evidence type="ECO:0000256" key="5">
    <source>
        <dbReference type="ARBA" id="ARBA00022989"/>
    </source>
</evidence>
<accession>A0A836I4H0</accession>
<dbReference type="InterPro" id="IPR038407">
    <property type="entry name" value="v-SNARE_N_sf"/>
</dbReference>
<dbReference type="GO" id="GO:0015031">
    <property type="term" value="P:protein transport"/>
    <property type="evidence" value="ECO:0007669"/>
    <property type="project" value="UniProtKB-KW"/>
</dbReference>
<evidence type="ECO:0000256" key="3">
    <source>
        <dbReference type="ARBA" id="ARBA00022692"/>
    </source>
</evidence>
<evidence type="ECO:0000256" key="6">
    <source>
        <dbReference type="ARBA" id="ARBA00023054"/>
    </source>
</evidence>
<comment type="subcellular location">
    <subcellularLocation>
        <location evidence="1">Membrane</location>
        <topology evidence="1">Single-pass type IV membrane protein</topology>
    </subcellularLocation>
</comment>
<dbReference type="GO" id="GO:0012507">
    <property type="term" value="C:ER to Golgi transport vesicle membrane"/>
    <property type="evidence" value="ECO:0007669"/>
    <property type="project" value="TreeGrafter"/>
</dbReference>
<feature type="transmembrane region" description="Helical" evidence="8">
    <location>
        <begin position="230"/>
        <end position="249"/>
    </location>
</feature>
<dbReference type="RefSeq" id="XP_067757104.1">
    <property type="nucleotide sequence ID" value="XM_067900904.1"/>
</dbReference>
<dbReference type="InterPro" id="IPR010989">
    <property type="entry name" value="SNARE"/>
</dbReference>
<protein>
    <submittedName>
        <fullName evidence="9">Uncharacterized protein</fullName>
    </submittedName>
</protein>
<name>A0A836I4H0_9TRYP</name>
<dbReference type="Gene3D" id="1.20.58.400">
    <property type="entry name" value="t-snare proteins"/>
    <property type="match status" value="1"/>
</dbReference>
<keyword evidence="6" id="KW-0175">Coiled coil</keyword>
<dbReference type="GO" id="GO:0005794">
    <property type="term" value="C:Golgi apparatus"/>
    <property type="evidence" value="ECO:0007669"/>
    <property type="project" value="TreeGrafter"/>
</dbReference>
<evidence type="ECO:0000313" key="10">
    <source>
        <dbReference type="Proteomes" id="UP000674318"/>
    </source>
</evidence>
<dbReference type="PANTHER" id="PTHR21230">
    <property type="entry name" value="VESICLE TRANSPORT V-SNARE PROTEIN VTI1-RELATED"/>
    <property type="match status" value="1"/>
</dbReference>
<dbReference type="GO" id="GO:0006906">
    <property type="term" value="P:vesicle fusion"/>
    <property type="evidence" value="ECO:0007669"/>
    <property type="project" value="TreeGrafter"/>
</dbReference>
<dbReference type="Proteomes" id="UP000674318">
    <property type="component" value="Unassembled WGS sequence"/>
</dbReference>
<keyword evidence="3 8" id="KW-0812">Transmembrane</keyword>
<dbReference type="GO" id="GO:0005789">
    <property type="term" value="C:endoplasmic reticulum membrane"/>
    <property type="evidence" value="ECO:0007669"/>
    <property type="project" value="TreeGrafter"/>
</dbReference>
<evidence type="ECO:0000313" key="9">
    <source>
        <dbReference type="EMBL" id="KAG5504481.1"/>
    </source>
</evidence>
<dbReference type="GO" id="GO:0031201">
    <property type="term" value="C:SNARE complex"/>
    <property type="evidence" value="ECO:0007669"/>
    <property type="project" value="TreeGrafter"/>
</dbReference>
<dbReference type="SUPFAM" id="SSF47661">
    <property type="entry name" value="t-snare proteins"/>
    <property type="match status" value="1"/>
</dbReference>
<keyword evidence="2" id="KW-0813">Transport</keyword>
<comment type="caution">
    <text evidence="9">The sequence shown here is derived from an EMBL/GenBank/DDBJ whole genome shotgun (WGS) entry which is preliminary data.</text>
</comment>
<dbReference type="EMBL" id="JAFJZO010000023">
    <property type="protein sequence ID" value="KAG5504481.1"/>
    <property type="molecule type" value="Genomic_DNA"/>
</dbReference>
<dbReference type="GO" id="GO:0005484">
    <property type="term" value="F:SNAP receptor activity"/>
    <property type="evidence" value="ECO:0007669"/>
    <property type="project" value="TreeGrafter"/>
</dbReference>
<proteinExistence type="predicted"/>
<keyword evidence="5 8" id="KW-1133">Transmembrane helix</keyword>
<sequence>MSSLFNSYEGDLDDTLRALREGCAKLQAGIDAQYKHEKDPTLVYHPPPATGPLSRAQQLQVVQQALSHAKDLLTSMTYEMSDLEPSERAATRERLDLHRKTCNRLDGEVAQLRQSCSAADRADLLHFGVSTADGGTRDPFVTEANTETQAHRLMALQTTQRLQGGTNTLAKAEAYLAQTNSLGRESLNTLRTQTEQIVHIQETTNDVDAEILQSRAIINQMQRTALRHRLKLIMLIFLLVAFILLLLYYH</sequence>
<evidence type="ECO:0000256" key="7">
    <source>
        <dbReference type="ARBA" id="ARBA00023136"/>
    </source>
</evidence>
<keyword evidence="4" id="KW-0653">Protein transport</keyword>
<reference evidence="9 10" key="1">
    <citation type="submission" date="2021-02" db="EMBL/GenBank/DDBJ databases">
        <title>Porcisia hertigi Genome sequencing and assembly.</title>
        <authorList>
            <person name="Almutairi H."/>
            <person name="Gatherer D."/>
        </authorList>
    </citation>
    <scope>NUCLEOTIDE SEQUENCE [LARGE SCALE GENOMIC DNA]</scope>
    <source>
        <strain evidence="9 10">C119</strain>
    </source>
</reference>
<dbReference type="SUPFAM" id="SSF58038">
    <property type="entry name" value="SNARE fusion complex"/>
    <property type="match status" value="1"/>
</dbReference>
<dbReference type="AlphaFoldDB" id="A0A836I4H0"/>